<evidence type="ECO:0000256" key="4">
    <source>
        <dbReference type="SAM" id="MobiDB-lite"/>
    </source>
</evidence>
<dbReference type="PROSITE" id="PS51375">
    <property type="entry name" value="PPR"/>
    <property type="match status" value="1"/>
</dbReference>
<dbReference type="PRINTS" id="PR00116">
    <property type="entry name" value="ARGINASE"/>
</dbReference>
<sequence length="579" mass="63327">MARPICALPLLLRAPIAMAMGIDGRRPLATATAVAVLLAAVDVCSELGFARPATILSSELPADMRPSDHLRDLANSAYAALTEDRKETAECTEFVRAIAKEDPVLAAVWLHEMRTLQVEPSSICYEAVIESQSREGLAAQASATLAAFKGSASEDLYSQVIESLSSQGYLDAVRSLEMKESGRTLRGHVQAIEAFAKGGDSASAKRLLDEAILSAVRPDARAYTAVISAFAKEGKFAQAEAVFELMENHSVAADADAWSWLLLASAETRTRKKASDPERIFRSMVERGVAPTTFSFRALGRAIGSERSAQLCKELGLARRFAGRVRKSPKQRWYYIEKRPYRDGYFQPGDREDRDGTEKVWLGDDSMFHVDPFPKYFSFSPIFKPDKDHGTRRHRKPNMPPEEDKDKDKECMSLRAALGEGPQGLRAPFQALGPERLVMLGIRDADPAEEQFIQEAKVKRLTTRDLQSNLEDAIKVVTDVAGPTGLLHVHLDLDVMDPSAFPHVNVPTAGGLLHAELKTLLCRLSSAFAGRICGTTVTELRLREEGTEPAASAKQLLSSLLGRGGLDLAGQVSAWQPPE</sequence>
<dbReference type="PANTHER" id="PTHR47447:SF17">
    <property type="entry name" value="OS12G0638900 PROTEIN"/>
    <property type="match status" value="1"/>
</dbReference>
<reference evidence="5 6" key="1">
    <citation type="submission" date="2016-02" db="EMBL/GenBank/DDBJ databases">
        <title>Genome analysis of coral dinoflagellate symbionts highlights evolutionary adaptations to a symbiotic lifestyle.</title>
        <authorList>
            <person name="Aranda M."/>
            <person name="Li Y."/>
            <person name="Liew Y.J."/>
            <person name="Baumgarten S."/>
            <person name="Simakov O."/>
            <person name="Wilson M."/>
            <person name="Piel J."/>
            <person name="Ashoor H."/>
            <person name="Bougouffa S."/>
            <person name="Bajic V.B."/>
            <person name="Ryu T."/>
            <person name="Ravasi T."/>
            <person name="Bayer T."/>
            <person name="Micklem G."/>
            <person name="Kim H."/>
            <person name="Bhak J."/>
            <person name="Lajeunesse T.C."/>
            <person name="Voolstra C.R."/>
        </authorList>
    </citation>
    <scope>NUCLEOTIDE SEQUENCE [LARGE SCALE GENOMIC DNA]</scope>
    <source>
        <strain evidence="5 6">CCMP2467</strain>
    </source>
</reference>
<dbReference type="Gene3D" id="1.25.40.10">
    <property type="entry name" value="Tetratricopeptide repeat domain"/>
    <property type="match status" value="1"/>
</dbReference>
<protein>
    <submittedName>
        <fullName evidence="5">Pentatricopeptide repeat-containing protein, mitochondrial</fullName>
    </submittedName>
</protein>
<dbReference type="Gene3D" id="3.40.800.10">
    <property type="entry name" value="Ureohydrolase domain"/>
    <property type="match status" value="1"/>
</dbReference>
<keyword evidence="1" id="KW-0677">Repeat</keyword>
<dbReference type="GO" id="GO:0046872">
    <property type="term" value="F:metal ion binding"/>
    <property type="evidence" value="ECO:0007669"/>
    <property type="project" value="InterPro"/>
</dbReference>
<evidence type="ECO:0000313" key="5">
    <source>
        <dbReference type="EMBL" id="OLP95715.1"/>
    </source>
</evidence>
<dbReference type="InterPro" id="IPR011990">
    <property type="entry name" value="TPR-like_helical_dom_sf"/>
</dbReference>
<proteinExistence type="inferred from homology"/>
<dbReference type="SUPFAM" id="SSF52768">
    <property type="entry name" value="Arginase/deacetylase"/>
    <property type="match status" value="1"/>
</dbReference>
<dbReference type="EMBL" id="LSRX01000493">
    <property type="protein sequence ID" value="OLP95715.1"/>
    <property type="molecule type" value="Genomic_DNA"/>
</dbReference>
<evidence type="ECO:0000256" key="2">
    <source>
        <dbReference type="PROSITE-ProRule" id="PRU00708"/>
    </source>
</evidence>
<dbReference type="PROSITE" id="PS51409">
    <property type="entry name" value="ARGINASE_2"/>
    <property type="match status" value="1"/>
</dbReference>
<evidence type="ECO:0000256" key="1">
    <source>
        <dbReference type="ARBA" id="ARBA00022737"/>
    </source>
</evidence>
<dbReference type="AlphaFoldDB" id="A0A1Q9DKK9"/>
<name>A0A1Q9DKK9_SYMMI</name>
<comment type="similarity">
    <text evidence="3">Belongs to the arginase family.</text>
</comment>
<evidence type="ECO:0000313" key="6">
    <source>
        <dbReference type="Proteomes" id="UP000186817"/>
    </source>
</evidence>
<dbReference type="Pfam" id="PF01535">
    <property type="entry name" value="PPR"/>
    <property type="match status" value="1"/>
</dbReference>
<dbReference type="OrthoDB" id="9992747at2759"/>
<dbReference type="InterPro" id="IPR002885">
    <property type="entry name" value="PPR_rpt"/>
</dbReference>
<dbReference type="Pfam" id="PF00491">
    <property type="entry name" value="Arginase"/>
    <property type="match status" value="1"/>
</dbReference>
<keyword evidence="6" id="KW-1185">Reference proteome</keyword>
<comment type="caution">
    <text evidence="5">The sequence shown here is derived from an EMBL/GenBank/DDBJ whole genome shotgun (WGS) entry which is preliminary data.</text>
</comment>
<evidence type="ECO:0000256" key="3">
    <source>
        <dbReference type="PROSITE-ProRule" id="PRU00742"/>
    </source>
</evidence>
<dbReference type="InterPro" id="IPR023696">
    <property type="entry name" value="Ureohydrolase_dom_sf"/>
</dbReference>
<dbReference type="NCBIfam" id="TIGR00756">
    <property type="entry name" value="PPR"/>
    <property type="match status" value="1"/>
</dbReference>
<dbReference type="PANTHER" id="PTHR47447">
    <property type="entry name" value="OS03G0856100 PROTEIN"/>
    <property type="match status" value="1"/>
</dbReference>
<accession>A0A1Q9DKK9</accession>
<dbReference type="InterPro" id="IPR006035">
    <property type="entry name" value="Ureohydrolase"/>
</dbReference>
<feature type="region of interest" description="Disordered" evidence="4">
    <location>
        <begin position="387"/>
        <end position="408"/>
    </location>
</feature>
<feature type="repeat" description="PPR" evidence="2">
    <location>
        <begin position="219"/>
        <end position="253"/>
    </location>
</feature>
<gene>
    <name evidence="5" type="ORF">AK812_SmicGene22136</name>
</gene>
<dbReference type="Proteomes" id="UP000186817">
    <property type="component" value="Unassembled WGS sequence"/>
</dbReference>
<organism evidence="5 6">
    <name type="scientific">Symbiodinium microadriaticum</name>
    <name type="common">Dinoflagellate</name>
    <name type="synonym">Zooxanthella microadriatica</name>
    <dbReference type="NCBI Taxonomy" id="2951"/>
    <lineage>
        <taxon>Eukaryota</taxon>
        <taxon>Sar</taxon>
        <taxon>Alveolata</taxon>
        <taxon>Dinophyceae</taxon>
        <taxon>Suessiales</taxon>
        <taxon>Symbiodiniaceae</taxon>
        <taxon>Symbiodinium</taxon>
    </lineage>
</organism>